<dbReference type="GO" id="GO:0009380">
    <property type="term" value="C:excinuclease repair complex"/>
    <property type="evidence" value="ECO:0007669"/>
    <property type="project" value="TreeGrafter"/>
</dbReference>
<dbReference type="PANTHER" id="PTHR30562:SF1">
    <property type="entry name" value="UVRABC SYSTEM PROTEIN C"/>
    <property type="match status" value="1"/>
</dbReference>
<evidence type="ECO:0000256" key="4">
    <source>
        <dbReference type="ARBA" id="ARBA00022881"/>
    </source>
</evidence>
<dbReference type="HOGENOM" id="CLU_022933_0_0_10"/>
<dbReference type="Pfam" id="PF02151">
    <property type="entry name" value="UVR"/>
    <property type="match status" value="1"/>
</dbReference>
<evidence type="ECO:0000313" key="12">
    <source>
        <dbReference type="Proteomes" id="UP000009011"/>
    </source>
</evidence>
<dbReference type="SMART" id="SM00479">
    <property type="entry name" value="EXOIII"/>
    <property type="match status" value="1"/>
</dbReference>
<dbReference type="SUPFAM" id="SSF53098">
    <property type="entry name" value="Ribonuclease H-like"/>
    <property type="match status" value="1"/>
</dbReference>
<keyword evidence="1" id="KW-0963">Cytoplasm</keyword>
<dbReference type="SUPFAM" id="SSF82771">
    <property type="entry name" value="GIY-YIG endonuclease"/>
    <property type="match status" value="1"/>
</dbReference>
<dbReference type="GO" id="GO:0006289">
    <property type="term" value="P:nucleotide-excision repair"/>
    <property type="evidence" value="ECO:0007669"/>
    <property type="project" value="InterPro"/>
</dbReference>
<dbReference type="InterPro" id="IPR050066">
    <property type="entry name" value="UvrABC_protein_C"/>
</dbReference>
<keyword evidence="6" id="KW-0742">SOS response</keyword>
<dbReference type="NCBIfam" id="TIGR00573">
    <property type="entry name" value="dnaq"/>
    <property type="match status" value="1"/>
</dbReference>
<evidence type="ECO:0000256" key="8">
    <source>
        <dbReference type="ARBA" id="ARBA00026073"/>
    </source>
</evidence>
<dbReference type="InterPro" id="IPR047296">
    <property type="entry name" value="GIY-YIG_UvrC_Cho"/>
</dbReference>
<dbReference type="Pfam" id="PF00929">
    <property type="entry name" value="RNase_T"/>
    <property type="match status" value="1"/>
</dbReference>
<sequence>MELTEIKLDKAEYCVFDFETTGVSARNERVIEIGIVKIRNKKIIDTYSSYINPGRQVPPFITRLTGITDDDVAQAPYFEDVYNDILDFFGDSVLVAHNLKFDYSFLKYECLKTGLEMPENPAVCTLQLAKRIYPELPSKALGSLTRHLKIRHRKVHTGLGDAMATAKILIKMFDLLIDEHHVETVSDLIRFQTLTNSKSYRIIKKSLADDYVKIPDTPGVYFFKNKKEDVVYIGKAKSLKKRLSNYFVNNAPRKTKKIVTKADKIEFLGTNSELTALLAEAELIKKHKPAYNKLLKKYTRNYFIRVTSRENYPVVEVTTKFDFDGNDYYGPYPNRDIARLIKEIIDKTYKLRECEEKEFSKKKKCYLFDIKRCTAPCVNEDRKEYDKELEMAREFLSGKNQSALDRLLQKMKALSEEKKFEEAAEIRDVINLIFKQLHKASILSEPVNKAKTLIEIAGENKNDYLLLLEGKLFIRNFISESDKYFDEILKDYFDGAVELFKEITEQDLERLKITLNWLIKNRSKIKIHDLSRINSYNELASNLIFPSKA</sequence>
<keyword evidence="2" id="KW-0227">DNA damage</keyword>
<dbReference type="InterPro" id="IPR036397">
    <property type="entry name" value="RNaseH_sf"/>
</dbReference>
<dbReference type="InterPro" id="IPR036876">
    <property type="entry name" value="UVR_dom_sf"/>
</dbReference>
<organism evidence="11 12">
    <name type="scientific">Melioribacter roseus (strain DSM 23840 / JCM 17771 / VKM B-2668 / P3M-2)</name>
    <dbReference type="NCBI Taxonomy" id="1191523"/>
    <lineage>
        <taxon>Bacteria</taxon>
        <taxon>Pseudomonadati</taxon>
        <taxon>Ignavibacteriota</taxon>
        <taxon>Ignavibacteria</taxon>
        <taxon>Ignavibacteriales</taxon>
        <taxon>Melioribacteraceae</taxon>
        <taxon>Melioribacter</taxon>
    </lineage>
</organism>
<dbReference type="InterPro" id="IPR001943">
    <property type="entry name" value="UVR_dom"/>
</dbReference>
<dbReference type="STRING" id="1191523.MROS_1906"/>
<comment type="function">
    <text evidence="7">DNA polymerase III is a complex, multichain enzyme responsible for most of the replicative synthesis in bacteria. The epsilon subunit contain the editing function and is a proofreading 3'-5' exonuclease.</text>
</comment>
<dbReference type="AlphaFoldDB" id="I7A1N3"/>
<comment type="subunit">
    <text evidence="8">DNA polymerase III contains a core (composed of alpha, epsilon and theta chains) that associates with a tau subunit. This core dimerizes to form the POLIII' complex. PolIII' associates with the gamma complex (composed of gamma, delta, delta', psi and chi chains) and with the beta chain to form the complete DNA polymerase III complex.</text>
</comment>
<feature type="domain" description="UVR" evidence="9">
    <location>
        <begin position="401"/>
        <end position="436"/>
    </location>
</feature>
<dbReference type="SUPFAM" id="SSF46600">
    <property type="entry name" value="C-terminal UvrC-binding domain of UvrB"/>
    <property type="match status" value="1"/>
</dbReference>
<evidence type="ECO:0000256" key="7">
    <source>
        <dbReference type="ARBA" id="ARBA00025483"/>
    </source>
</evidence>
<dbReference type="FunFam" id="3.30.420.10:FF:000045">
    <property type="entry name" value="3'-5' exonuclease DinG"/>
    <property type="match status" value="1"/>
</dbReference>
<dbReference type="InterPro" id="IPR006054">
    <property type="entry name" value="DnaQ"/>
</dbReference>
<reference evidence="11 12" key="1">
    <citation type="journal article" date="2013" name="PLoS ONE">
        <title>Genomic analysis of Melioribacter roseus, facultatively anaerobic organotrophic bacterium representing a novel deep lineage within Bacteriodetes/Chlorobi group.</title>
        <authorList>
            <person name="Kadnikov V.V."/>
            <person name="Mardanov A.V."/>
            <person name="Podosokorskaya O.A."/>
            <person name="Gavrilov S.N."/>
            <person name="Kublanov I.V."/>
            <person name="Beletsky A.V."/>
            <person name="Bonch-Osmolovskaya E.A."/>
            <person name="Ravin N.V."/>
        </authorList>
    </citation>
    <scope>NUCLEOTIDE SEQUENCE [LARGE SCALE GENOMIC DNA]</scope>
    <source>
        <strain evidence="12">JCM 17771 / P3M-2</strain>
    </source>
</reference>
<keyword evidence="5" id="KW-0234">DNA repair</keyword>
<dbReference type="PROSITE" id="PS50164">
    <property type="entry name" value="GIY_YIG"/>
    <property type="match status" value="1"/>
</dbReference>
<feature type="domain" description="GIY-YIG" evidence="10">
    <location>
        <begin position="216"/>
        <end position="293"/>
    </location>
</feature>
<dbReference type="FunFam" id="3.40.1440.10:FF:000001">
    <property type="entry name" value="UvrABC system protein C"/>
    <property type="match status" value="1"/>
</dbReference>
<proteinExistence type="predicted"/>
<accession>I7A1N3</accession>
<keyword evidence="12" id="KW-1185">Reference proteome</keyword>
<evidence type="ECO:0000256" key="5">
    <source>
        <dbReference type="ARBA" id="ARBA00023204"/>
    </source>
</evidence>
<evidence type="ECO:0000256" key="3">
    <source>
        <dbReference type="ARBA" id="ARBA00022769"/>
    </source>
</evidence>
<dbReference type="GO" id="GO:0006260">
    <property type="term" value="P:DNA replication"/>
    <property type="evidence" value="ECO:0007669"/>
    <property type="project" value="InterPro"/>
</dbReference>
<dbReference type="GO" id="GO:0003677">
    <property type="term" value="F:DNA binding"/>
    <property type="evidence" value="ECO:0007669"/>
    <property type="project" value="InterPro"/>
</dbReference>
<dbReference type="GO" id="GO:0004527">
    <property type="term" value="F:exonuclease activity"/>
    <property type="evidence" value="ECO:0007669"/>
    <property type="project" value="UniProtKB-ARBA"/>
</dbReference>
<dbReference type="InterPro" id="IPR035901">
    <property type="entry name" value="GIY-YIG_endonuc_sf"/>
</dbReference>
<dbReference type="RefSeq" id="WP_014856570.1">
    <property type="nucleotide sequence ID" value="NC_018178.1"/>
</dbReference>
<dbReference type="Gene3D" id="3.40.1440.10">
    <property type="entry name" value="GIY-YIG endonuclease"/>
    <property type="match status" value="1"/>
</dbReference>
<protein>
    <submittedName>
        <fullName evidence="11">DNA polymerase III epsilon subunit</fullName>
    </submittedName>
</protein>
<dbReference type="PROSITE" id="PS50151">
    <property type="entry name" value="UVR"/>
    <property type="match status" value="1"/>
</dbReference>
<dbReference type="eggNOG" id="COG0322">
    <property type="taxonomic scope" value="Bacteria"/>
</dbReference>
<dbReference type="PANTHER" id="PTHR30562">
    <property type="entry name" value="UVRC/OXIDOREDUCTASE"/>
    <property type="match status" value="1"/>
</dbReference>
<dbReference type="InterPro" id="IPR013520">
    <property type="entry name" value="Ribonucl_H"/>
</dbReference>
<name>I7A1N3_MELRP</name>
<dbReference type="Proteomes" id="UP000009011">
    <property type="component" value="Chromosome"/>
</dbReference>
<evidence type="ECO:0000256" key="6">
    <source>
        <dbReference type="ARBA" id="ARBA00023236"/>
    </source>
</evidence>
<dbReference type="KEGG" id="mro:MROS_1906"/>
<gene>
    <name evidence="11" type="ordered locus">MROS_1906</name>
</gene>
<dbReference type="InterPro" id="IPR000305">
    <property type="entry name" value="GIY-YIG_endonuc"/>
</dbReference>
<dbReference type="eggNOG" id="COG0847">
    <property type="taxonomic scope" value="Bacteria"/>
</dbReference>
<evidence type="ECO:0000256" key="1">
    <source>
        <dbReference type="ARBA" id="ARBA00022490"/>
    </source>
</evidence>
<dbReference type="GO" id="GO:0003887">
    <property type="term" value="F:DNA-directed DNA polymerase activity"/>
    <property type="evidence" value="ECO:0007669"/>
    <property type="project" value="InterPro"/>
</dbReference>
<dbReference type="CDD" id="cd06127">
    <property type="entry name" value="DEDDh"/>
    <property type="match status" value="1"/>
</dbReference>
<dbReference type="GO" id="GO:0009432">
    <property type="term" value="P:SOS response"/>
    <property type="evidence" value="ECO:0007669"/>
    <property type="project" value="UniProtKB-KW"/>
</dbReference>
<dbReference type="SMART" id="SM00465">
    <property type="entry name" value="GIYc"/>
    <property type="match status" value="1"/>
</dbReference>
<evidence type="ECO:0000259" key="9">
    <source>
        <dbReference type="PROSITE" id="PS50151"/>
    </source>
</evidence>
<dbReference type="Gene3D" id="3.30.420.10">
    <property type="entry name" value="Ribonuclease H-like superfamily/Ribonuclease H"/>
    <property type="match status" value="1"/>
</dbReference>
<dbReference type="OrthoDB" id="9803913at2"/>
<evidence type="ECO:0000313" key="11">
    <source>
        <dbReference type="EMBL" id="AFN75138.1"/>
    </source>
</evidence>
<dbReference type="EMBL" id="CP003557">
    <property type="protein sequence ID" value="AFN75138.1"/>
    <property type="molecule type" value="Genomic_DNA"/>
</dbReference>
<keyword evidence="3" id="KW-0228">DNA excision</keyword>
<evidence type="ECO:0000256" key="2">
    <source>
        <dbReference type="ARBA" id="ARBA00022763"/>
    </source>
</evidence>
<dbReference type="Pfam" id="PF01541">
    <property type="entry name" value="GIY-YIG"/>
    <property type="match status" value="1"/>
</dbReference>
<dbReference type="InterPro" id="IPR012337">
    <property type="entry name" value="RNaseH-like_sf"/>
</dbReference>
<dbReference type="CDD" id="cd10434">
    <property type="entry name" value="GIY-YIG_UvrC_Cho"/>
    <property type="match status" value="1"/>
</dbReference>
<keyword evidence="4" id="KW-0267">Excision nuclease</keyword>
<evidence type="ECO:0000259" key="10">
    <source>
        <dbReference type="PROSITE" id="PS50164"/>
    </source>
</evidence>